<evidence type="ECO:0000313" key="12">
    <source>
        <dbReference type="EMBL" id="WMV20457.1"/>
    </source>
</evidence>
<accession>A0AAF0QB64</accession>
<dbReference type="InterPro" id="IPR036400">
    <property type="entry name" value="Cyt_B5-like_heme/steroid_sf"/>
</dbReference>
<evidence type="ECO:0000256" key="1">
    <source>
        <dbReference type="ARBA" id="ARBA00004236"/>
    </source>
</evidence>
<comment type="subcellular location">
    <subcellularLocation>
        <location evidence="1">Cell membrane</location>
    </subcellularLocation>
</comment>
<evidence type="ECO:0000256" key="2">
    <source>
        <dbReference type="ARBA" id="ARBA00022475"/>
    </source>
</evidence>
<dbReference type="EMBL" id="CP133614">
    <property type="protein sequence ID" value="WMV20457.1"/>
    <property type="molecule type" value="Genomic_DNA"/>
</dbReference>
<dbReference type="FunFam" id="3.10.120.10:FF:000006">
    <property type="entry name" value="Membrane steroid-binding protein 1"/>
    <property type="match status" value="1"/>
</dbReference>
<evidence type="ECO:0000313" key="13">
    <source>
        <dbReference type="Proteomes" id="UP001234989"/>
    </source>
</evidence>
<feature type="compositionally biased region" description="Basic and acidic residues" evidence="9">
    <location>
        <begin position="215"/>
        <end position="227"/>
    </location>
</feature>
<evidence type="ECO:0000256" key="10">
    <source>
        <dbReference type="SAM" id="Phobius"/>
    </source>
</evidence>
<feature type="transmembrane region" description="Helical" evidence="10">
    <location>
        <begin position="13"/>
        <end position="38"/>
    </location>
</feature>
<dbReference type="Proteomes" id="UP001234989">
    <property type="component" value="Chromosome 3"/>
</dbReference>
<evidence type="ECO:0000256" key="9">
    <source>
        <dbReference type="SAM" id="MobiDB-lite"/>
    </source>
</evidence>
<organism evidence="12 13">
    <name type="scientific">Solanum verrucosum</name>
    <dbReference type="NCBI Taxonomy" id="315347"/>
    <lineage>
        <taxon>Eukaryota</taxon>
        <taxon>Viridiplantae</taxon>
        <taxon>Streptophyta</taxon>
        <taxon>Embryophyta</taxon>
        <taxon>Tracheophyta</taxon>
        <taxon>Spermatophyta</taxon>
        <taxon>Magnoliopsida</taxon>
        <taxon>eudicotyledons</taxon>
        <taxon>Gunneridae</taxon>
        <taxon>Pentapetalae</taxon>
        <taxon>asterids</taxon>
        <taxon>lamiids</taxon>
        <taxon>Solanales</taxon>
        <taxon>Solanaceae</taxon>
        <taxon>Solanoideae</taxon>
        <taxon>Solaneae</taxon>
        <taxon>Solanum</taxon>
    </lineage>
</organism>
<feature type="region of interest" description="Disordered" evidence="9">
    <location>
        <begin position="170"/>
        <end position="227"/>
    </location>
</feature>
<keyword evidence="7 10" id="KW-0472">Membrane</keyword>
<dbReference type="SMART" id="SM01117">
    <property type="entry name" value="Cyt-b5"/>
    <property type="match status" value="1"/>
</dbReference>
<keyword evidence="6" id="KW-0446">Lipid-binding</keyword>
<keyword evidence="13" id="KW-1185">Reference proteome</keyword>
<dbReference type="InterPro" id="IPR050577">
    <property type="entry name" value="MAPR/NEUFC/NENF-like"/>
</dbReference>
<evidence type="ECO:0000256" key="4">
    <source>
        <dbReference type="ARBA" id="ARBA00022692"/>
    </source>
</evidence>
<dbReference type="GO" id="GO:0005886">
    <property type="term" value="C:plasma membrane"/>
    <property type="evidence" value="ECO:0007669"/>
    <property type="project" value="UniProtKB-SubCell"/>
</dbReference>
<sequence>MAVELWETLKDSITAYTGLAPTTFFTLVALALAFYYVVSELFGSPDNRHQQRPRDFEEQQPLPPPVQLGEISGEELKQYDGSDSKKPLLMAIKSQIYDVSQSRMFYGPGGPYALFAGKDASRALAKMSFEEKDLTGDISGLGPFELEALQDWEYKFMSKYVKVGTVKQTVPVSDGASNDESVESTNPETKPAEAVASESAKPSEDGPSGSVVAETVDKSDGDVDKKD</sequence>
<dbReference type="GO" id="GO:0005783">
    <property type="term" value="C:endoplasmic reticulum"/>
    <property type="evidence" value="ECO:0007669"/>
    <property type="project" value="TreeGrafter"/>
</dbReference>
<keyword evidence="4 10" id="KW-0812">Transmembrane</keyword>
<evidence type="ECO:0000256" key="5">
    <source>
        <dbReference type="ARBA" id="ARBA00022989"/>
    </source>
</evidence>
<evidence type="ECO:0000256" key="6">
    <source>
        <dbReference type="ARBA" id="ARBA00023121"/>
    </source>
</evidence>
<evidence type="ECO:0000256" key="7">
    <source>
        <dbReference type="ARBA" id="ARBA00023136"/>
    </source>
</evidence>
<dbReference type="Pfam" id="PF00173">
    <property type="entry name" value="Cyt-b5"/>
    <property type="match status" value="1"/>
</dbReference>
<keyword evidence="3" id="KW-0754">Steroid-binding</keyword>
<dbReference type="PANTHER" id="PTHR10281:SF105">
    <property type="entry name" value="MEMBRANE STEROID-BINDING PROTEIN 2-LIKE"/>
    <property type="match status" value="1"/>
</dbReference>
<dbReference type="SUPFAM" id="SSF55856">
    <property type="entry name" value="Cytochrome b5-like heme/steroid binding domain"/>
    <property type="match status" value="1"/>
</dbReference>
<gene>
    <name evidence="12" type="ORF">MTR67_013842</name>
</gene>
<feature type="compositionally biased region" description="Polar residues" evidence="9">
    <location>
        <begin position="170"/>
        <end position="188"/>
    </location>
</feature>
<evidence type="ECO:0000256" key="8">
    <source>
        <dbReference type="ARBA" id="ARBA00038357"/>
    </source>
</evidence>
<keyword evidence="2" id="KW-1003">Cell membrane</keyword>
<protein>
    <recommendedName>
        <fullName evidence="11">Cytochrome b5 heme-binding domain-containing protein</fullName>
    </recommendedName>
</protein>
<feature type="domain" description="Cytochrome b5 heme-binding" evidence="11">
    <location>
        <begin position="71"/>
        <end position="167"/>
    </location>
</feature>
<dbReference type="Gene3D" id="3.10.120.10">
    <property type="entry name" value="Cytochrome b5-like heme/steroid binding domain"/>
    <property type="match status" value="1"/>
</dbReference>
<comment type="similarity">
    <text evidence="8">Belongs to the cytochrome b5 family. MAPR subfamily.</text>
</comment>
<evidence type="ECO:0000256" key="3">
    <source>
        <dbReference type="ARBA" id="ARBA00022665"/>
    </source>
</evidence>
<reference evidence="12" key="1">
    <citation type="submission" date="2023-08" db="EMBL/GenBank/DDBJ databases">
        <title>A de novo genome assembly of Solanum verrucosum Schlechtendal, a Mexican diploid species geographically isolated from the other diploid A-genome species in potato relatives.</title>
        <authorList>
            <person name="Hosaka K."/>
        </authorList>
    </citation>
    <scope>NUCLEOTIDE SEQUENCE</scope>
    <source>
        <tissue evidence="12">Young leaves</tissue>
    </source>
</reference>
<dbReference type="PANTHER" id="PTHR10281">
    <property type="entry name" value="MEMBRANE-ASSOCIATED PROGESTERONE RECEPTOR COMPONENT-RELATED"/>
    <property type="match status" value="1"/>
</dbReference>
<dbReference type="AlphaFoldDB" id="A0AAF0QB64"/>
<keyword evidence="5 10" id="KW-1133">Transmembrane helix</keyword>
<dbReference type="InterPro" id="IPR001199">
    <property type="entry name" value="Cyt_B5-like_heme/steroid-bd"/>
</dbReference>
<proteinExistence type="inferred from homology"/>
<dbReference type="GO" id="GO:0005496">
    <property type="term" value="F:steroid binding"/>
    <property type="evidence" value="ECO:0007669"/>
    <property type="project" value="UniProtKB-KW"/>
</dbReference>
<name>A0AAF0QB64_SOLVR</name>
<evidence type="ECO:0000259" key="11">
    <source>
        <dbReference type="SMART" id="SM01117"/>
    </source>
</evidence>